<dbReference type="KEGG" id="sla:SERLADRAFT_390831"/>
<name>F8NVQ1_SERL9</name>
<dbReference type="AlphaFoldDB" id="F8NVQ1"/>
<dbReference type="GeneID" id="18811454"/>
<dbReference type="RefSeq" id="XP_007318907.1">
    <property type="nucleotide sequence ID" value="XM_007318845.1"/>
</dbReference>
<sequence>MPSSGLGPSTFTFLLSLTSVTDVFVHRFPPSSRFLGRKDLKYCGTGQKVTQLSCSVARSLHG</sequence>
<gene>
    <name evidence="1" type="ORF">SERLADRAFT_390831</name>
</gene>
<accession>F8NVQ1</accession>
<dbReference type="Proteomes" id="UP000008064">
    <property type="component" value="Unassembled WGS sequence"/>
</dbReference>
<dbReference type="EMBL" id="GL945434">
    <property type="protein sequence ID" value="EGO24888.1"/>
    <property type="molecule type" value="Genomic_DNA"/>
</dbReference>
<evidence type="ECO:0000313" key="2">
    <source>
        <dbReference type="Proteomes" id="UP000008064"/>
    </source>
</evidence>
<evidence type="ECO:0000313" key="1">
    <source>
        <dbReference type="EMBL" id="EGO24888.1"/>
    </source>
</evidence>
<reference evidence="2" key="1">
    <citation type="journal article" date="2011" name="Science">
        <title>The plant cell wall-decomposing machinery underlies the functional diversity of forest fungi.</title>
        <authorList>
            <person name="Eastwood D.C."/>
            <person name="Floudas D."/>
            <person name="Binder M."/>
            <person name="Majcherczyk A."/>
            <person name="Schneider P."/>
            <person name="Aerts A."/>
            <person name="Asiegbu F.O."/>
            <person name="Baker S.E."/>
            <person name="Barry K."/>
            <person name="Bendiksby M."/>
            <person name="Blumentritt M."/>
            <person name="Coutinho P.M."/>
            <person name="Cullen D."/>
            <person name="de Vries R.P."/>
            <person name="Gathman A."/>
            <person name="Goodell B."/>
            <person name="Henrissat B."/>
            <person name="Ihrmark K."/>
            <person name="Kauserud H."/>
            <person name="Kohler A."/>
            <person name="LaButti K."/>
            <person name="Lapidus A."/>
            <person name="Lavin J.L."/>
            <person name="Lee Y.-H."/>
            <person name="Lindquist E."/>
            <person name="Lilly W."/>
            <person name="Lucas S."/>
            <person name="Morin E."/>
            <person name="Murat C."/>
            <person name="Oguiza J.A."/>
            <person name="Park J."/>
            <person name="Pisabarro A.G."/>
            <person name="Riley R."/>
            <person name="Rosling A."/>
            <person name="Salamov A."/>
            <person name="Schmidt O."/>
            <person name="Schmutz J."/>
            <person name="Skrede I."/>
            <person name="Stenlid J."/>
            <person name="Wiebenga A."/>
            <person name="Xie X."/>
            <person name="Kuees U."/>
            <person name="Hibbett D.S."/>
            <person name="Hoffmeister D."/>
            <person name="Hoegberg N."/>
            <person name="Martin F."/>
            <person name="Grigoriev I.V."/>
            <person name="Watkinson S.C."/>
        </authorList>
    </citation>
    <scope>NUCLEOTIDE SEQUENCE [LARGE SCALE GENOMIC DNA]</scope>
    <source>
        <strain evidence="2">S7.9</strain>
    </source>
</reference>
<dbReference type="HOGENOM" id="CLU_2905574_0_0_1"/>
<organism evidence="2">
    <name type="scientific">Serpula lacrymans var. lacrymans (strain S7.9)</name>
    <name type="common">Dry rot fungus</name>
    <dbReference type="NCBI Taxonomy" id="578457"/>
    <lineage>
        <taxon>Eukaryota</taxon>
        <taxon>Fungi</taxon>
        <taxon>Dikarya</taxon>
        <taxon>Basidiomycota</taxon>
        <taxon>Agaricomycotina</taxon>
        <taxon>Agaricomycetes</taxon>
        <taxon>Agaricomycetidae</taxon>
        <taxon>Boletales</taxon>
        <taxon>Coniophorineae</taxon>
        <taxon>Serpulaceae</taxon>
        <taxon>Serpula</taxon>
    </lineage>
</organism>
<protein>
    <submittedName>
        <fullName evidence="1">Uncharacterized protein</fullName>
    </submittedName>
</protein>
<proteinExistence type="predicted"/>